<dbReference type="InterPro" id="IPR005769">
    <property type="entry name" value="PhnE/PtxC"/>
</dbReference>
<evidence type="ECO:0000256" key="4">
    <source>
        <dbReference type="ARBA" id="ARBA00022692"/>
    </source>
</evidence>
<dbReference type="CDD" id="cd06261">
    <property type="entry name" value="TM_PBP2"/>
    <property type="match status" value="1"/>
</dbReference>
<evidence type="ECO:0000256" key="3">
    <source>
        <dbReference type="ARBA" id="ARBA00022475"/>
    </source>
</evidence>
<keyword evidence="10" id="KW-1185">Reference proteome</keyword>
<dbReference type="RefSeq" id="WP_213519483.1">
    <property type="nucleotide sequence ID" value="NZ_BOSE01000010.1"/>
</dbReference>
<dbReference type="NCBIfam" id="TIGR01097">
    <property type="entry name" value="PhnE"/>
    <property type="match status" value="1"/>
</dbReference>
<dbReference type="AlphaFoldDB" id="A0A920D1D5"/>
<organism evidence="9 10">
    <name type="scientific">Paenibacillus montaniterrae</name>
    <dbReference type="NCBI Taxonomy" id="429341"/>
    <lineage>
        <taxon>Bacteria</taxon>
        <taxon>Bacillati</taxon>
        <taxon>Bacillota</taxon>
        <taxon>Bacilli</taxon>
        <taxon>Bacillales</taxon>
        <taxon>Paenibacillaceae</taxon>
        <taxon>Paenibacillus</taxon>
    </lineage>
</organism>
<comment type="subcellular location">
    <subcellularLocation>
        <location evidence="1 7">Cell membrane</location>
        <topology evidence="1 7">Multi-pass membrane protein</topology>
    </subcellularLocation>
</comment>
<keyword evidence="2 7" id="KW-0813">Transport</keyword>
<evidence type="ECO:0000313" key="9">
    <source>
        <dbReference type="EMBL" id="GIP18834.1"/>
    </source>
</evidence>
<dbReference type="SUPFAM" id="SSF161098">
    <property type="entry name" value="MetI-like"/>
    <property type="match status" value="1"/>
</dbReference>
<keyword evidence="4 7" id="KW-0812">Transmembrane</keyword>
<evidence type="ECO:0000256" key="2">
    <source>
        <dbReference type="ARBA" id="ARBA00022448"/>
    </source>
</evidence>
<gene>
    <name evidence="9" type="primary">phnE2</name>
    <name evidence="9" type="ORF">J40TS1_44760</name>
</gene>
<dbReference type="EMBL" id="BOSE01000010">
    <property type="protein sequence ID" value="GIP18834.1"/>
    <property type="molecule type" value="Genomic_DNA"/>
</dbReference>
<evidence type="ECO:0000313" key="10">
    <source>
        <dbReference type="Proteomes" id="UP000683139"/>
    </source>
</evidence>
<dbReference type="PANTHER" id="PTHR30043">
    <property type="entry name" value="PHOSPHONATES TRANSPORT SYSTEM PERMEASE PROTEIN"/>
    <property type="match status" value="1"/>
</dbReference>
<comment type="similarity">
    <text evidence="7">Belongs to the binding-protein-dependent transport system permease family.</text>
</comment>
<keyword evidence="5 7" id="KW-1133">Transmembrane helix</keyword>
<dbReference type="Proteomes" id="UP000683139">
    <property type="component" value="Unassembled WGS sequence"/>
</dbReference>
<dbReference type="Pfam" id="PF00528">
    <property type="entry name" value="BPD_transp_1"/>
    <property type="match status" value="1"/>
</dbReference>
<evidence type="ECO:0000256" key="5">
    <source>
        <dbReference type="ARBA" id="ARBA00022989"/>
    </source>
</evidence>
<feature type="transmembrane region" description="Helical" evidence="7">
    <location>
        <begin position="180"/>
        <end position="202"/>
    </location>
</feature>
<evidence type="ECO:0000256" key="7">
    <source>
        <dbReference type="RuleBase" id="RU363032"/>
    </source>
</evidence>
<keyword evidence="3" id="KW-1003">Cell membrane</keyword>
<dbReference type="InterPro" id="IPR035906">
    <property type="entry name" value="MetI-like_sf"/>
</dbReference>
<sequence length="264" mass="29019">MNIEQQYMQKVRKQRIQWFVFIVVLLALTVWAAIGTNFNLFVLFSGLSEGFSFLFHDLLPPSPATLPSLLDAALDTICMSFVAMILGSIIAAVIAMFTAVTTTPFPRLRYFFRAATALLRNIPVLIWALILVSGFGLGNLVGTLSLLIVSIGMLVRCFAEALEEIDRGQLEALKATGASHLQMITSAVLPQFMPSFIGWSLFNLEINIRASTIVGMVGGGGLGFMIQSGIKLFQYKQVSMAIILVIVIVLATEWLTGRVRERLI</sequence>
<keyword evidence="6 7" id="KW-0472">Membrane</keyword>
<reference evidence="9" key="1">
    <citation type="submission" date="2021-03" db="EMBL/GenBank/DDBJ databases">
        <title>Antimicrobial resistance genes in bacteria isolated from Japanese honey, and their potential for conferring macrolide and lincosamide resistance in the American foulbrood pathogen Paenibacillus larvae.</title>
        <authorList>
            <person name="Okamoto M."/>
            <person name="Kumagai M."/>
            <person name="Kanamori H."/>
            <person name="Takamatsu D."/>
        </authorList>
    </citation>
    <scope>NUCLEOTIDE SEQUENCE</scope>
    <source>
        <strain evidence="9">J40TS1</strain>
    </source>
</reference>
<feature type="transmembrane region" description="Helical" evidence="7">
    <location>
        <begin position="208"/>
        <end position="226"/>
    </location>
</feature>
<dbReference type="InterPro" id="IPR000515">
    <property type="entry name" value="MetI-like"/>
</dbReference>
<proteinExistence type="inferred from homology"/>
<name>A0A920D1D5_9BACL</name>
<feature type="domain" description="ABC transmembrane type-1" evidence="8">
    <location>
        <begin position="73"/>
        <end position="256"/>
    </location>
</feature>
<feature type="transmembrane region" description="Helical" evidence="7">
    <location>
        <begin position="18"/>
        <end position="44"/>
    </location>
</feature>
<evidence type="ECO:0000259" key="8">
    <source>
        <dbReference type="PROSITE" id="PS50928"/>
    </source>
</evidence>
<evidence type="ECO:0000256" key="1">
    <source>
        <dbReference type="ARBA" id="ARBA00004651"/>
    </source>
</evidence>
<dbReference type="GO" id="GO:0015416">
    <property type="term" value="F:ABC-type phosphonate transporter activity"/>
    <property type="evidence" value="ECO:0007669"/>
    <property type="project" value="InterPro"/>
</dbReference>
<evidence type="ECO:0000256" key="6">
    <source>
        <dbReference type="ARBA" id="ARBA00023136"/>
    </source>
</evidence>
<comment type="caution">
    <text evidence="9">The sequence shown here is derived from an EMBL/GenBank/DDBJ whole genome shotgun (WGS) entry which is preliminary data.</text>
</comment>
<accession>A0A920D1D5</accession>
<feature type="transmembrane region" description="Helical" evidence="7">
    <location>
        <begin position="72"/>
        <end position="98"/>
    </location>
</feature>
<feature type="transmembrane region" description="Helical" evidence="7">
    <location>
        <begin position="238"/>
        <end position="256"/>
    </location>
</feature>
<protein>
    <submittedName>
        <fullName evidence="9">Phosphonate ABC transporter, permease protein PhnE</fullName>
    </submittedName>
</protein>
<dbReference type="GO" id="GO:0005886">
    <property type="term" value="C:plasma membrane"/>
    <property type="evidence" value="ECO:0007669"/>
    <property type="project" value="UniProtKB-SubCell"/>
</dbReference>
<dbReference type="PANTHER" id="PTHR30043:SF1">
    <property type="entry name" value="ABC TRANSPORT SYSTEM PERMEASE PROTEIN P69"/>
    <property type="match status" value="1"/>
</dbReference>
<dbReference type="Gene3D" id="1.10.3720.10">
    <property type="entry name" value="MetI-like"/>
    <property type="match status" value="1"/>
</dbReference>
<dbReference type="PROSITE" id="PS50928">
    <property type="entry name" value="ABC_TM1"/>
    <property type="match status" value="1"/>
</dbReference>